<name>A0A6P2D8E8_9BACT</name>
<accession>A0A6P2D8E8</accession>
<sequence>MTIDGVSQTTGLERLVDIGADADGLKVTIRDRKLEVVLGSVTIPAESLMAVLTEQPKGAQSLSGSGTLEVEIRRNEVLLSIGGPDAAVGLDDLMDAVGGALPS</sequence>
<evidence type="ECO:0000313" key="2">
    <source>
        <dbReference type="Proteomes" id="UP000464178"/>
    </source>
</evidence>
<dbReference type="KEGG" id="gms:SOIL9_06870"/>
<dbReference type="Proteomes" id="UP000464178">
    <property type="component" value="Chromosome"/>
</dbReference>
<dbReference type="EMBL" id="LR593886">
    <property type="protein sequence ID" value="VTR97498.1"/>
    <property type="molecule type" value="Genomic_DNA"/>
</dbReference>
<dbReference type="AlphaFoldDB" id="A0A6P2D8E8"/>
<protein>
    <submittedName>
        <fullName evidence="1">Uncharacterized protein</fullName>
    </submittedName>
</protein>
<gene>
    <name evidence="1" type="ORF">SOIL9_06870</name>
</gene>
<evidence type="ECO:0000313" key="1">
    <source>
        <dbReference type="EMBL" id="VTR97498.1"/>
    </source>
</evidence>
<reference evidence="1 2" key="1">
    <citation type="submission" date="2019-05" db="EMBL/GenBank/DDBJ databases">
        <authorList>
            <consortium name="Science for Life Laboratories"/>
        </authorList>
    </citation>
    <scope>NUCLEOTIDE SEQUENCE [LARGE SCALE GENOMIC DNA]</scope>
    <source>
        <strain evidence="1">Soil9</strain>
    </source>
</reference>
<dbReference type="RefSeq" id="WP_162671233.1">
    <property type="nucleotide sequence ID" value="NZ_LR593886.1"/>
</dbReference>
<organism evidence="1 2">
    <name type="scientific">Gemmata massiliana</name>
    <dbReference type="NCBI Taxonomy" id="1210884"/>
    <lineage>
        <taxon>Bacteria</taxon>
        <taxon>Pseudomonadati</taxon>
        <taxon>Planctomycetota</taxon>
        <taxon>Planctomycetia</taxon>
        <taxon>Gemmatales</taxon>
        <taxon>Gemmataceae</taxon>
        <taxon>Gemmata</taxon>
    </lineage>
</organism>
<keyword evidence="2" id="KW-1185">Reference proteome</keyword>
<proteinExistence type="predicted"/>